<dbReference type="RefSeq" id="WP_255918809.1">
    <property type="nucleotide sequence ID" value="NZ_JANFNG010000002.1"/>
</dbReference>
<evidence type="ECO:0000256" key="1">
    <source>
        <dbReference type="SAM" id="SignalP"/>
    </source>
</evidence>
<dbReference type="EMBL" id="JANFNG010000002">
    <property type="protein sequence ID" value="MCQ4079948.1"/>
    <property type="molecule type" value="Genomic_DNA"/>
</dbReference>
<dbReference type="InterPro" id="IPR023346">
    <property type="entry name" value="Lysozyme-like_dom_sf"/>
</dbReference>
<gene>
    <name evidence="2" type="ORF">NGB36_04920</name>
</gene>
<keyword evidence="1" id="KW-0732">Signal</keyword>
<sequence length="300" mass="31413">MALRNRLTGIAVAASVTALAAVTVPSALASTTATTAGTPAAAPKGINKGIALSDDQRYAIDEITNVFENGDITSGFADIQDYGDGCGYTAGYIGFCTATNDDVDLVTYYDSQEPDNPLAKYLPALKKLAAASSDAHTGLNGFPAAWKQAAKDTVFVQAQFEQAHAHYLDPALAEAQKVGIQSALGVANFFDTAVEMGPDGTPDSPDGLLVLVAETTSKAGGTPASGVNEHTWLGIFNQVRTNHLKHPKTPGRQTDWPSSVDRVQALDQMASAGEWDLPLPLHVGADFNFTIPKRGPGDPI</sequence>
<organism evidence="2 3">
    <name type="scientific">Streptomyces humicola</name>
    <dbReference type="NCBI Taxonomy" id="2953240"/>
    <lineage>
        <taxon>Bacteria</taxon>
        <taxon>Bacillati</taxon>
        <taxon>Actinomycetota</taxon>
        <taxon>Actinomycetes</taxon>
        <taxon>Kitasatosporales</taxon>
        <taxon>Streptomycetaceae</taxon>
        <taxon>Streptomyces</taxon>
    </lineage>
</organism>
<accession>A0ABT1PQJ8</accession>
<dbReference type="Pfam" id="PF01374">
    <property type="entry name" value="Glyco_hydro_46"/>
    <property type="match status" value="1"/>
</dbReference>
<reference evidence="2" key="1">
    <citation type="submission" date="2022-06" db="EMBL/GenBank/DDBJ databases">
        <title>Draft genome sequence of Streptomyces sp. RB6PN25 isolated from peat swamp forest in Thailand.</title>
        <authorList>
            <person name="Duangmal K."/>
            <person name="Klaysubun C."/>
        </authorList>
    </citation>
    <scope>NUCLEOTIDE SEQUENCE</scope>
    <source>
        <strain evidence="2">RB6PN25</strain>
    </source>
</reference>
<comment type="caution">
    <text evidence="2">The sequence shown here is derived from an EMBL/GenBank/DDBJ whole genome shotgun (WGS) entry which is preliminary data.</text>
</comment>
<dbReference type="Gene3D" id="3.30.386.10">
    <property type="entry name" value="Chitosanase, subunit A, domain 2"/>
    <property type="match status" value="1"/>
</dbReference>
<evidence type="ECO:0000313" key="2">
    <source>
        <dbReference type="EMBL" id="MCQ4079948.1"/>
    </source>
</evidence>
<dbReference type="CDD" id="cd00978">
    <property type="entry name" value="chitosanase_GH46"/>
    <property type="match status" value="1"/>
</dbReference>
<dbReference type="SUPFAM" id="SSF53955">
    <property type="entry name" value="Lysozyme-like"/>
    <property type="match status" value="1"/>
</dbReference>
<dbReference type="Proteomes" id="UP001057702">
    <property type="component" value="Unassembled WGS sequence"/>
</dbReference>
<dbReference type="InterPro" id="IPR023099">
    <property type="entry name" value="Glyco_hydro_46_N"/>
</dbReference>
<feature type="chain" id="PRO_5045724489" evidence="1">
    <location>
        <begin position="30"/>
        <end position="300"/>
    </location>
</feature>
<proteinExistence type="predicted"/>
<name>A0ABT1PQJ8_9ACTN</name>
<keyword evidence="3" id="KW-1185">Reference proteome</keyword>
<protein>
    <submittedName>
        <fullName evidence="2">Chitosanase</fullName>
    </submittedName>
</protein>
<dbReference type="Gene3D" id="1.20.141.10">
    <property type="entry name" value="Chitosanase, subunit A, domain 1"/>
    <property type="match status" value="1"/>
</dbReference>
<feature type="signal peptide" evidence="1">
    <location>
        <begin position="1"/>
        <end position="29"/>
    </location>
</feature>
<evidence type="ECO:0000313" key="3">
    <source>
        <dbReference type="Proteomes" id="UP001057702"/>
    </source>
</evidence>
<dbReference type="InterPro" id="IPR000400">
    <property type="entry name" value="Glyco_hydro_46"/>
</dbReference>